<dbReference type="EMBL" id="MG757157">
    <property type="protein sequence ID" value="AVD99793.1"/>
    <property type="molecule type" value="Genomic_DNA"/>
</dbReference>
<feature type="region of interest" description="Disordered" evidence="1">
    <location>
        <begin position="275"/>
        <end position="295"/>
    </location>
</feature>
<evidence type="ECO:0000259" key="2">
    <source>
        <dbReference type="Pfam" id="PF21722"/>
    </source>
</evidence>
<gene>
    <name evidence="3" type="ORF">SEA_FLAPPER_49</name>
</gene>
<reference evidence="3 4" key="1">
    <citation type="submission" date="2018-01" db="EMBL/GenBank/DDBJ databases">
        <authorList>
            <person name="Freeman E."/>
            <person name="St-Pierre M."/>
            <person name="Tero B."/>
            <person name="Wilson B."/>
            <person name="King B."/>
            <person name="Molloy S.D."/>
            <person name="Garlena R.A."/>
            <person name="Russell D.A."/>
            <person name="Pope W.H."/>
            <person name="Jacobs-Sera D."/>
            <person name="Hendrix R.W."/>
            <person name="Hatfull G.F."/>
        </authorList>
    </citation>
    <scope>NUCLEOTIDE SEQUENCE [LARGE SCALE GENOMIC DNA]</scope>
</reference>
<evidence type="ECO:0000313" key="3">
    <source>
        <dbReference type="EMBL" id="AVD99793.1"/>
    </source>
</evidence>
<dbReference type="InterPro" id="IPR049304">
    <property type="entry name" value="Gly_rich_dom"/>
</dbReference>
<dbReference type="Pfam" id="PF21722">
    <property type="entry name" value="Gly_rich_2"/>
    <property type="match status" value="1"/>
</dbReference>
<sequence length="353" mass="34604">MVWSPNPEVEAPINPGLGWSADGPQGPPVDPVVGWWVKKQLLGIADSYSEHTATLAAHLRAEMAATGTFSAASVAHLVATITAAATHPTSLAARLIATMSSEAAHSARASLPVSGIAPSSAAFPAAVRAQLFAMAMGLSEQSAAVVAHLVATFVSSASFPAEAAYSPVAPTTTTYTTVGAFTYPIPSWCIFIDAIGLGGGKGGQTGSGANGQPGSGGLPGVWAGITLQRGVDIPWSESQFTGVVGAGGAGGANSDNAAGQNGTASTITASVGTLTAAGGTGVNSGSTRRDGPGPGNYTYLGIEYVGGALSDGSGLPGNPPGGGGSGGNGGVFGNRTRGGAGARGQVWFRARQS</sequence>
<accession>A0A2L1IXE6</accession>
<evidence type="ECO:0000313" key="4">
    <source>
        <dbReference type="Proteomes" id="UP000240601"/>
    </source>
</evidence>
<protein>
    <recommendedName>
        <fullName evidence="2">Glycine-rich domain-containing protein</fullName>
    </recommendedName>
</protein>
<dbReference type="Proteomes" id="UP000240601">
    <property type="component" value="Segment"/>
</dbReference>
<name>A0A2L1IXE6_9CAUD</name>
<organism evidence="3 4">
    <name type="scientific">Gordonia phage Flapper</name>
    <dbReference type="NCBI Taxonomy" id="2079415"/>
    <lineage>
        <taxon>Viruses</taxon>
        <taxon>Duplodnaviria</taxon>
        <taxon>Heunggongvirae</taxon>
        <taxon>Uroviricota</taxon>
        <taxon>Caudoviricetes</taxon>
        <taxon>Zierdtviridae</taxon>
        <taxon>Emilbogenvirinae</taxon>
        <taxon>Gruunavirus</taxon>
        <taxon>Gruunavirus flapper</taxon>
    </lineage>
</organism>
<feature type="region of interest" description="Disordered" evidence="1">
    <location>
        <begin position="311"/>
        <end position="344"/>
    </location>
</feature>
<feature type="compositionally biased region" description="Gly residues" evidence="1">
    <location>
        <begin position="320"/>
        <end position="342"/>
    </location>
</feature>
<proteinExistence type="predicted"/>
<keyword evidence="4" id="KW-1185">Reference proteome</keyword>
<feature type="domain" description="Glycine-rich" evidence="2">
    <location>
        <begin position="176"/>
        <end position="351"/>
    </location>
</feature>
<evidence type="ECO:0000256" key="1">
    <source>
        <dbReference type="SAM" id="MobiDB-lite"/>
    </source>
</evidence>